<evidence type="ECO:0000256" key="2">
    <source>
        <dbReference type="ARBA" id="ARBA00022692"/>
    </source>
</evidence>
<evidence type="ECO:0000256" key="1">
    <source>
        <dbReference type="ARBA" id="ARBA00004651"/>
    </source>
</evidence>
<accession>A0ABN3VDU7</accession>
<evidence type="ECO:0000256" key="5">
    <source>
        <dbReference type="SAM" id="Phobius"/>
    </source>
</evidence>
<gene>
    <name evidence="7" type="ORF">GCM10010470_29420</name>
</gene>
<evidence type="ECO:0000256" key="3">
    <source>
        <dbReference type="ARBA" id="ARBA00022989"/>
    </source>
</evidence>
<dbReference type="EMBL" id="BAAAUX010000014">
    <property type="protein sequence ID" value="GAA2792727.1"/>
    <property type="molecule type" value="Genomic_DNA"/>
</dbReference>
<dbReference type="PROSITE" id="PS00216">
    <property type="entry name" value="SUGAR_TRANSPORT_1"/>
    <property type="match status" value="1"/>
</dbReference>
<feature type="transmembrane region" description="Helical" evidence="5">
    <location>
        <begin position="96"/>
        <end position="115"/>
    </location>
</feature>
<evidence type="ECO:0000313" key="8">
    <source>
        <dbReference type="Proteomes" id="UP001500979"/>
    </source>
</evidence>
<keyword evidence="2 5" id="KW-0812">Transmembrane</keyword>
<dbReference type="Pfam" id="PF07690">
    <property type="entry name" value="MFS_1"/>
    <property type="match status" value="1"/>
</dbReference>
<keyword evidence="8" id="KW-1185">Reference proteome</keyword>
<organism evidence="7 8">
    <name type="scientific">Saccharopolyspora taberi</name>
    <dbReference type="NCBI Taxonomy" id="60895"/>
    <lineage>
        <taxon>Bacteria</taxon>
        <taxon>Bacillati</taxon>
        <taxon>Actinomycetota</taxon>
        <taxon>Actinomycetes</taxon>
        <taxon>Pseudonocardiales</taxon>
        <taxon>Pseudonocardiaceae</taxon>
        <taxon>Saccharopolyspora</taxon>
    </lineage>
</organism>
<evidence type="ECO:0000259" key="6">
    <source>
        <dbReference type="PROSITE" id="PS50850"/>
    </source>
</evidence>
<dbReference type="CDD" id="cd17321">
    <property type="entry name" value="MFS_MMR_MDR_like"/>
    <property type="match status" value="1"/>
</dbReference>
<dbReference type="PANTHER" id="PTHR42718:SF42">
    <property type="entry name" value="EXPORT PROTEIN"/>
    <property type="match status" value="1"/>
</dbReference>
<dbReference type="Gene3D" id="1.20.1250.20">
    <property type="entry name" value="MFS general substrate transporter like domains"/>
    <property type="match status" value="1"/>
</dbReference>
<comment type="caution">
    <text evidence="7">The sequence shown here is derived from an EMBL/GenBank/DDBJ whole genome shotgun (WGS) entry which is preliminary data.</text>
</comment>
<dbReference type="InterPro" id="IPR020846">
    <property type="entry name" value="MFS_dom"/>
</dbReference>
<feature type="transmembrane region" description="Helical" evidence="5">
    <location>
        <begin position="67"/>
        <end position="90"/>
    </location>
</feature>
<dbReference type="PROSITE" id="PS50850">
    <property type="entry name" value="MFS"/>
    <property type="match status" value="1"/>
</dbReference>
<feature type="transmembrane region" description="Helical" evidence="5">
    <location>
        <begin position="186"/>
        <end position="205"/>
    </location>
</feature>
<dbReference type="SUPFAM" id="SSF103473">
    <property type="entry name" value="MFS general substrate transporter"/>
    <property type="match status" value="1"/>
</dbReference>
<dbReference type="InterPro" id="IPR011701">
    <property type="entry name" value="MFS"/>
</dbReference>
<name>A0ABN3VDU7_9PSEU</name>
<feature type="domain" description="Major facilitator superfamily (MFS) profile" evidence="6">
    <location>
        <begin position="1"/>
        <end position="353"/>
    </location>
</feature>
<evidence type="ECO:0000256" key="4">
    <source>
        <dbReference type="ARBA" id="ARBA00023136"/>
    </source>
</evidence>
<comment type="subcellular location">
    <subcellularLocation>
        <location evidence="1">Cell membrane</location>
        <topology evidence="1">Multi-pass membrane protein</topology>
    </subcellularLocation>
</comment>
<feature type="transmembrane region" description="Helical" evidence="5">
    <location>
        <begin position="155"/>
        <end position="174"/>
    </location>
</feature>
<feature type="transmembrane region" description="Helical" evidence="5">
    <location>
        <begin position="37"/>
        <end position="55"/>
    </location>
</feature>
<proteinExistence type="predicted"/>
<dbReference type="Proteomes" id="UP001500979">
    <property type="component" value="Unassembled WGS sequence"/>
</dbReference>
<sequence length="353" mass="35429">MAICAALLVIVVDNTVLNVAMPSIARSFDASTTAQQAVIAAYVVVFAGLLIAAGAASDRYGRRRAMLAGLAVLGVASAAAALAWSVWWLIAMRALMGAGAALVMPATLAVLVQVFPEHERPRAFGAWAAAASVAMAAGPVLGGLLVAVWSWAGVFLINVPVVAVAMLFIARLVPESRDPGRPVDPVSAVLVTAGMTALVTAVIGFSAASGVLAVVLLGAFGWRQVRAVVPVVEFALYRDRQFAGGSVAAALLTLGTGSALFVLVAAGLVLAGGGTGFAGPATTSTVLGAVLAERAGMGSALNDTHQQLGIALGVAVLGSVLAAVYRSGLPAAVPAGALVGAWVLRHDRPAKDQ</sequence>
<keyword evidence="4 5" id="KW-0472">Membrane</keyword>
<feature type="transmembrane region" description="Helical" evidence="5">
    <location>
        <begin position="127"/>
        <end position="149"/>
    </location>
</feature>
<evidence type="ECO:0000313" key="7">
    <source>
        <dbReference type="EMBL" id="GAA2792727.1"/>
    </source>
</evidence>
<dbReference type="InterPro" id="IPR036259">
    <property type="entry name" value="MFS_trans_sf"/>
</dbReference>
<keyword evidence="3 5" id="KW-1133">Transmembrane helix</keyword>
<dbReference type="PANTHER" id="PTHR42718">
    <property type="entry name" value="MAJOR FACILITATOR SUPERFAMILY MULTIDRUG TRANSPORTER MFSC"/>
    <property type="match status" value="1"/>
</dbReference>
<dbReference type="InterPro" id="IPR005829">
    <property type="entry name" value="Sugar_transporter_CS"/>
</dbReference>
<feature type="transmembrane region" description="Helical" evidence="5">
    <location>
        <begin position="277"/>
        <end position="296"/>
    </location>
</feature>
<feature type="transmembrane region" description="Helical" evidence="5">
    <location>
        <begin position="248"/>
        <end position="271"/>
    </location>
</feature>
<dbReference type="PRINTS" id="PR01036">
    <property type="entry name" value="TCRTETB"/>
</dbReference>
<protein>
    <recommendedName>
        <fullName evidence="6">Major facilitator superfamily (MFS) profile domain-containing protein</fullName>
    </recommendedName>
</protein>
<reference evidence="7 8" key="1">
    <citation type="journal article" date="2019" name="Int. J. Syst. Evol. Microbiol.">
        <title>The Global Catalogue of Microorganisms (GCM) 10K type strain sequencing project: providing services to taxonomists for standard genome sequencing and annotation.</title>
        <authorList>
            <consortium name="The Broad Institute Genomics Platform"/>
            <consortium name="The Broad Institute Genome Sequencing Center for Infectious Disease"/>
            <person name="Wu L."/>
            <person name="Ma J."/>
        </authorList>
    </citation>
    <scope>NUCLEOTIDE SEQUENCE [LARGE SCALE GENOMIC DNA]</scope>
    <source>
        <strain evidence="7 8">JCM 9383</strain>
    </source>
</reference>